<feature type="compositionally biased region" description="Basic and acidic residues" evidence="1">
    <location>
        <begin position="33"/>
        <end position="60"/>
    </location>
</feature>
<dbReference type="AlphaFoldDB" id="A0A915LZ26"/>
<name>A0A915LZ26_MELJA</name>
<feature type="compositionally biased region" description="Low complexity" evidence="1">
    <location>
        <begin position="16"/>
        <end position="25"/>
    </location>
</feature>
<accession>A0A915LZ26</accession>
<keyword evidence="3" id="KW-1185">Reference proteome</keyword>
<evidence type="ECO:0000256" key="1">
    <source>
        <dbReference type="SAM" id="MobiDB-lite"/>
    </source>
</evidence>
<protein>
    <submittedName>
        <fullName evidence="4">DUF3752 domain-containing protein</fullName>
    </submittedName>
</protein>
<dbReference type="Pfam" id="PF12572">
    <property type="entry name" value="DUF3752"/>
    <property type="match status" value="1"/>
</dbReference>
<evidence type="ECO:0000313" key="3">
    <source>
        <dbReference type="Proteomes" id="UP000887561"/>
    </source>
</evidence>
<reference evidence="4" key="1">
    <citation type="submission" date="2022-11" db="UniProtKB">
        <authorList>
            <consortium name="WormBaseParasite"/>
        </authorList>
    </citation>
    <scope>IDENTIFICATION</scope>
</reference>
<evidence type="ECO:0000259" key="2">
    <source>
        <dbReference type="Pfam" id="PF12572"/>
    </source>
</evidence>
<dbReference type="Proteomes" id="UP000887561">
    <property type="component" value="Unplaced"/>
</dbReference>
<dbReference type="InterPro" id="IPR022226">
    <property type="entry name" value="DUF3752"/>
</dbReference>
<feature type="compositionally biased region" description="Polar residues" evidence="1">
    <location>
        <begin position="81"/>
        <end position="90"/>
    </location>
</feature>
<organism evidence="3 4">
    <name type="scientific">Meloidogyne javanica</name>
    <name type="common">Root-knot nematode worm</name>
    <dbReference type="NCBI Taxonomy" id="6303"/>
    <lineage>
        <taxon>Eukaryota</taxon>
        <taxon>Metazoa</taxon>
        <taxon>Ecdysozoa</taxon>
        <taxon>Nematoda</taxon>
        <taxon>Chromadorea</taxon>
        <taxon>Rhabditida</taxon>
        <taxon>Tylenchina</taxon>
        <taxon>Tylenchomorpha</taxon>
        <taxon>Tylenchoidea</taxon>
        <taxon>Meloidogynidae</taxon>
        <taxon>Meloidogyninae</taxon>
        <taxon>Meloidogyne</taxon>
        <taxon>Meloidogyne incognita group</taxon>
    </lineage>
</organism>
<dbReference type="WBParaSite" id="scaffold2331_cov244.g4680">
    <property type="protein sequence ID" value="scaffold2331_cov244.g4680"/>
    <property type="gene ID" value="scaffold2331_cov244.g4680"/>
</dbReference>
<proteinExistence type="predicted"/>
<feature type="domain" description="DUF3752" evidence="2">
    <location>
        <begin position="26"/>
        <end position="112"/>
    </location>
</feature>
<feature type="region of interest" description="Disordered" evidence="1">
    <location>
        <begin position="1"/>
        <end position="100"/>
    </location>
</feature>
<feature type="compositionally biased region" description="Basic and acidic residues" evidence="1">
    <location>
        <begin position="91"/>
        <end position="100"/>
    </location>
</feature>
<sequence>NTKNNNVDNFDYDGPSTSSSTSTSSNIPKPPNKRSEQDEWNEKRAAELNKERNESLLDIHQKKRKLESSNNTNKNGGGESSGTKLLYTNNAERRPFNRDTDIEIRGLGSNKKASSTDPASLKERVVNFQLLDWHRKQHLTLEVSLKTCEDIPVTLQNGETYKLFKFARITMRNPATIAINFVDNLEALQSTVGQNVNIQADGFMLNKLRTGE</sequence>
<evidence type="ECO:0000313" key="4">
    <source>
        <dbReference type="WBParaSite" id="scaffold2331_cov244.g4680"/>
    </source>
</evidence>